<feature type="domain" description="Reverse transcriptase" evidence="1">
    <location>
        <begin position="8"/>
        <end position="94"/>
    </location>
</feature>
<evidence type="ECO:0000313" key="3">
    <source>
        <dbReference type="Proteomes" id="UP000187283"/>
    </source>
</evidence>
<sequence>GDEISEPSEYHCGVRQGCPASPILFDLYINDIFSDVLAVEVSELPKRIPGLLFAHNAVVLDDSAQYLQILLDAISTWSEALEMAMNASKCTIMAINCDDAVEMTLQRQTIRSSDN</sequence>
<proteinExistence type="predicted"/>
<evidence type="ECO:0000313" key="2">
    <source>
        <dbReference type="EMBL" id="OMJ21724.1"/>
    </source>
</evidence>
<dbReference type="AlphaFoldDB" id="A0A1R1Y4N8"/>
<evidence type="ECO:0000259" key="1">
    <source>
        <dbReference type="Pfam" id="PF00078"/>
    </source>
</evidence>
<dbReference type="PANTHER" id="PTHR47027:SF20">
    <property type="entry name" value="REVERSE TRANSCRIPTASE-LIKE PROTEIN WITH RNA-DIRECTED DNA POLYMERASE DOMAIN"/>
    <property type="match status" value="1"/>
</dbReference>
<dbReference type="InterPro" id="IPR000477">
    <property type="entry name" value="RT_dom"/>
</dbReference>
<gene>
    <name evidence="2" type="ORF">AYI70_g3299</name>
</gene>
<keyword evidence="3" id="KW-1185">Reference proteome</keyword>
<protein>
    <recommendedName>
        <fullName evidence="1">Reverse transcriptase domain-containing protein</fullName>
    </recommendedName>
</protein>
<comment type="caution">
    <text evidence="2">The sequence shown here is derived from an EMBL/GenBank/DDBJ whole genome shotgun (WGS) entry which is preliminary data.</text>
</comment>
<dbReference type="PANTHER" id="PTHR47027">
    <property type="entry name" value="REVERSE TRANSCRIPTASE DOMAIN-CONTAINING PROTEIN"/>
    <property type="match status" value="1"/>
</dbReference>
<dbReference type="EMBL" id="LSSN01000931">
    <property type="protein sequence ID" value="OMJ21724.1"/>
    <property type="molecule type" value="Genomic_DNA"/>
</dbReference>
<feature type="non-terminal residue" evidence="2">
    <location>
        <position position="1"/>
    </location>
</feature>
<dbReference type="Pfam" id="PF00078">
    <property type="entry name" value="RVT_1"/>
    <property type="match status" value="1"/>
</dbReference>
<name>A0A1R1Y4N8_9FUNG</name>
<organism evidence="2 3">
    <name type="scientific">Smittium culicis</name>
    <dbReference type="NCBI Taxonomy" id="133412"/>
    <lineage>
        <taxon>Eukaryota</taxon>
        <taxon>Fungi</taxon>
        <taxon>Fungi incertae sedis</taxon>
        <taxon>Zoopagomycota</taxon>
        <taxon>Kickxellomycotina</taxon>
        <taxon>Harpellomycetes</taxon>
        <taxon>Harpellales</taxon>
        <taxon>Legeriomycetaceae</taxon>
        <taxon>Smittium</taxon>
    </lineage>
</organism>
<reference evidence="2 3" key="1">
    <citation type="submission" date="2017-01" db="EMBL/GenBank/DDBJ databases">
        <authorList>
            <person name="Mah S.A."/>
            <person name="Swanson W.J."/>
            <person name="Moy G.W."/>
            <person name="Vacquier V.D."/>
        </authorList>
    </citation>
    <scope>NUCLEOTIDE SEQUENCE [LARGE SCALE GENOMIC DNA]</scope>
    <source>
        <strain evidence="2 3">GSMNP</strain>
    </source>
</reference>
<dbReference type="OrthoDB" id="5534248at2759"/>
<dbReference type="Proteomes" id="UP000187283">
    <property type="component" value="Unassembled WGS sequence"/>
</dbReference>
<accession>A0A1R1Y4N8</accession>